<proteinExistence type="predicted"/>
<protein>
    <submittedName>
        <fullName evidence="2">Uncharacterized protein</fullName>
    </submittedName>
</protein>
<keyword evidence="4" id="KW-1185">Reference proteome</keyword>
<gene>
    <name evidence="2" type="ORF">KL933_000991</name>
    <name evidence="3" type="ORF">KL946_001507</name>
</gene>
<evidence type="ECO:0000256" key="1">
    <source>
        <dbReference type="SAM" id="MobiDB-lite"/>
    </source>
</evidence>
<evidence type="ECO:0000313" key="5">
    <source>
        <dbReference type="Proteomes" id="UP000738402"/>
    </source>
</evidence>
<accession>A0AAN6D8H6</accession>
<feature type="compositionally biased region" description="Polar residues" evidence="1">
    <location>
        <begin position="14"/>
        <end position="23"/>
    </location>
</feature>
<dbReference type="Proteomes" id="UP000697297">
    <property type="component" value="Unassembled WGS sequence"/>
</dbReference>
<dbReference type="AlphaFoldDB" id="A0AAN6D8H6"/>
<feature type="compositionally biased region" description="Basic residues" evidence="1">
    <location>
        <begin position="45"/>
        <end position="56"/>
    </location>
</feature>
<evidence type="ECO:0000313" key="2">
    <source>
        <dbReference type="EMBL" id="KAG7729911.1"/>
    </source>
</evidence>
<feature type="region of interest" description="Disordered" evidence="1">
    <location>
        <begin position="1"/>
        <end position="56"/>
    </location>
</feature>
<dbReference type="EMBL" id="JAHLUN010000003">
    <property type="protein sequence ID" value="KAG7767408.1"/>
    <property type="molecule type" value="Genomic_DNA"/>
</dbReference>
<evidence type="ECO:0000313" key="4">
    <source>
        <dbReference type="Proteomes" id="UP000697297"/>
    </source>
</evidence>
<comment type="caution">
    <text evidence="2">The sequence shown here is derived from an EMBL/GenBank/DDBJ whole genome shotgun (WGS) entry which is preliminary data.</text>
</comment>
<name>A0AAN6D8H6_9ASCO</name>
<dbReference type="EMBL" id="JAHLUH010000002">
    <property type="protein sequence ID" value="KAG7729911.1"/>
    <property type="molecule type" value="Genomic_DNA"/>
</dbReference>
<organism evidence="2 5">
    <name type="scientific">Ogataea haglerorum</name>
    <dbReference type="NCBI Taxonomy" id="1937702"/>
    <lineage>
        <taxon>Eukaryota</taxon>
        <taxon>Fungi</taxon>
        <taxon>Dikarya</taxon>
        <taxon>Ascomycota</taxon>
        <taxon>Saccharomycotina</taxon>
        <taxon>Pichiomycetes</taxon>
        <taxon>Pichiales</taxon>
        <taxon>Pichiaceae</taxon>
        <taxon>Ogataea</taxon>
    </lineage>
</organism>
<reference evidence="2 4" key="1">
    <citation type="journal article" date="2021" name="G3 (Bethesda)">
        <title>Genomic diversity, chromosomal rearrangements, and interspecies hybridization in the ogataea polymorpha species complex.</title>
        <authorList>
            <person name="Hanson S.J."/>
            <person name="Cinneide E.O."/>
            <person name="Salzberg L.I."/>
            <person name="Wolfe K.H."/>
            <person name="McGowan J."/>
            <person name="Fitzpatrick D.A."/>
            <person name="Matlin K."/>
        </authorList>
    </citation>
    <scope>NUCLEOTIDE SEQUENCE</scope>
    <source>
        <strain evidence="3">81-436-3</strain>
        <strain evidence="2">83-405-1</strain>
    </source>
</reference>
<sequence>MGNIPSSLLDDLSEGTNCKYSPQRQRRVSVDPGNRPEPARQARDRHLRHKQGRRHRLQGVCGRAVDFLERLGRRQAQVPV</sequence>
<dbReference type="Proteomes" id="UP000738402">
    <property type="component" value="Unassembled WGS sequence"/>
</dbReference>
<evidence type="ECO:0000313" key="3">
    <source>
        <dbReference type="EMBL" id="KAG7767408.1"/>
    </source>
</evidence>